<keyword evidence="2" id="KW-0614">Plasmid</keyword>
<dbReference type="Proteomes" id="UP000298596">
    <property type="component" value="Plasmid p1"/>
</dbReference>
<accession>A0A4D8Q168</accession>
<sequence>MGDATELGEEGECGGDENCTGRPAEITDQADMLKAWQDSEGQICGKALAEAGLIEPKPATPQEAERLELEPGDTVWAISDAGYAVLRAGNDEDAPTSAGEA</sequence>
<feature type="compositionally biased region" description="Acidic residues" evidence="1">
    <location>
        <begin position="1"/>
        <end position="15"/>
    </location>
</feature>
<dbReference type="EMBL" id="CP032331">
    <property type="protein sequence ID" value="QCO03401.1"/>
    <property type="molecule type" value="Genomic_DNA"/>
</dbReference>
<evidence type="ECO:0000313" key="2">
    <source>
        <dbReference type="EMBL" id="QCO03401.1"/>
    </source>
</evidence>
<geneLocation type="plasmid" evidence="2">
    <name>p1</name>
</geneLocation>
<reference evidence="2 3" key="1">
    <citation type="submission" date="2018-09" db="EMBL/GenBank/DDBJ databases">
        <title>Whole genome based analysis of evolution and adaptive divergence in Indian and Brazilian strains of Azospirillum brasilense.</title>
        <authorList>
            <person name="Singh C."/>
            <person name="Tripathi A.K."/>
        </authorList>
    </citation>
    <scope>NUCLEOTIDE SEQUENCE [LARGE SCALE GENOMIC DNA]</scope>
    <source>
        <strain evidence="2 3">MTCC4036</strain>
        <plasmid evidence="2 3">p1</plasmid>
    </source>
</reference>
<proteinExistence type="predicted"/>
<gene>
    <name evidence="2" type="ORF">D3867_15105</name>
</gene>
<dbReference type="AlphaFoldDB" id="A0A4D8Q168"/>
<organism evidence="2 3">
    <name type="scientific">Azospirillum brasilense</name>
    <dbReference type="NCBI Taxonomy" id="192"/>
    <lineage>
        <taxon>Bacteria</taxon>
        <taxon>Pseudomonadati</taxon>
        <taxon>Pseudomonadota</taxon>
        <taxon>Alphaproteobacteria</taxon>
        <taxon>Rhodospirillales</taxon>
        <taxon>Azospirillaceae</taxon>
        <taxon>Azospirillum</taxon>
    </lineage>
</organism>
<evidence type="ECO:0000313" key="3">
    <source>
        <dbReference type="Proteomes" id="UP000298596"/>
    </source>
</evidence>
<name>A0A4D8Q168_AZOBR</name>
<protein>
    <submittedName>
        <fullName evidence="2">Uncharacterized protein</fullName>
    </submittedName>
</protein>
<evidence type="ECO:0000256" key="1">
    <source>
        <dbReference type="SAM" id="MobiDB-lite"/>
    </source>
</evidence>
<feature type="region of interest" description="Disordered" evidence="1">
    <location>
        <begin position="1"/>
        <end position="23"/>
    </location>
</feature>